<evidence type="ECO:0000313" key="1">
    <source>
        <dbReference type="EMBL" id="KAJ8632246.1"/>
    </source>
</evidence>
<organism evidence="1 2">
    <name type="scientific">Persea americana</name>
    <name type="common">Avocado</name>
    <dbReference type="NCBI Taxonomy" id="3435"/>
    <lineage>
        <taxon>Eukaryota</taxon>
        <taxon>Viridiplantae</taxon>
        <taxon>Streptophyta</taxon>
        <taxon>Embryophyta</taxon>
        <taxon>Tracheophyta</taxon>
        <taxon>Spermatophyta</taxon>
        <taxon>Magnoliopsida</taxon>
        <taxon>Magnoliidae</taxon>
        <taxon>Laurales</taxon>
        <taxon>Lauraceae</taxon>
        <taxon>Persea</taxon>
    </lineage>
</organism>
<keyword evidence="2" id="KW-1185">Reference proteome</keyword>
<sequence>MQRASMGVGEGAMFNVSEGLFLLYVTVATLFIMSMVIFGCAEDPKHKQRLKERRSSYKSGTPKSNSSIPFDSSFMMMMGSSSSTAHGGCGNHGHHGGGCGGGGSSGGCGGGGCGGGGGS</sequence>
<reference evidence="1 2" key="1">
    <citation type="journal article" date="2022" name="Hortic Res">
        <title>A haplotype resolved chromosomal level avocado genome allows analysis of novel avocado genes.</title>
        <authorList>
            <person name="Nath O."/>
            <person name="Fletcher S.J."/>
            <person name="Hayward A."/>
            <person name="Shaw L.M."/>
            <person name="Masouleh A.K."/>
            <person name="Furtado A."/>
            <person name="Henry R.J."/>
            <person name="Mitter N."/>
        </authorList>
    </citation>
    <scope>NUCLEOTIDE SEQUENCE [LARGE SCALE GENOMIC DNA]</scope>
    <source>
        <strain evidence="2">cv. Hass</strain>
    </source>
</reference>
<dbReference type="Proteomes" id="UP001234297">
    <property type="component" value="Chromosome 8"/>
</dbReference>
<gene>
    <name evidence="1" type="ORF">MRB53_025582</name>
</gene>
<protein>
    <submittedName>
        <fullName evidence="1">Uncharacterized protein</fullName>
    </submittedName>
</protein>
<comment type="caution">
    <text evidence="1">The sequence shown here is derived from an EMBL/GenBank/DDBJ whole genome shotgun (WGS) entry which is preliminary data.</text>
</comment>
<evidence type="ECO:0000313" key="2">
    <source>
        <dbReference type="Proteomes" id="UP001234297"/>
    </source>
</evidence>
<dbReference type="EMBL" id="CM056816">
    <property type="protein sequence ID" value="KAJ8632246.1"/>
    <property type="molecule type" value="Genomic_DNA"/>
</dbReference>
<name>A0ACC2LFN1_PERAE</name>
<accession>A0ACC2LFN1</accession>
<proteinExistence type="predicted"/>